<dbReference type="Proteomes" id="UP000000620">
    <property type="component" value="Segment"/>
</dbReference>
<evidence type="ECO:0000256" key="1">
    <source>
        <dbReference type="SAM" id="Phobius"/>
    </source>
</evidence>
<dbReference type="OrthoDB" id="28407at10239"/>
<name>B3VM18_9CAUD</name>
<keyword evidence="1" id="KW-0472">Membrane</keyword>
<protein>
    <submittedName>
        <fullName evidence="2">Uncharacterized protein</fullName>
    </submittedName>
</protein>
<keyword evidence="1" id="KW-1133">Transmembrane helix</keyword>
<dbReference type="EMBL" id="EU770221">
    <property type="protein sequence ID" value="ACF05092.1"/>
    <property type="molecule type" value="Genomic_DNA"/>
</dbReference>
<feature type="transmembrane region" description="Helical" evidence="1">
    <location>
        <begin position="31"/>
        <end position="49"/>
    </location>
</feature>
<dbReference type="KEGG" id="vg:6450018"/>
<dbReference type="GeneID" id="6450018"/>
<keyword evidence="3" id="KW-1185">Reference proteome</keyword>
<reference evidence="2 3" key="1">
    <citation type="submission" date="2008-05" db="EMBL/GenBank/DDBJ databases">
        <authorList>
            <person name="Scanlon M.A."/>
            <person name="Jacobs-Sera D."/>
            <person name="Hendrix R.W."/>
            <person name="Hatfull G.H."/>
        </authorList>
    </citation>
    <scope>NUCLEOTIDE SEQUENCE [LARGE SCALE GENOMIC DNA]</scope>
</reference>
<gene>
    <name evidence="2" type="ORF">Nigel_90</name>
</gene>
<sequence>MILQLIILAVGLLACVGLHYAKPDTLTELTCAVLTVTCALAIPIGYVMGSF</sequence>
<organism evidence="2 3">
    <name type="scientific">Mycobacterium phage Nigel</name>
    <dbReference type="NCBI Taxonomy" id="543152"/>
    <lineage>
        <taxon>Viruses</taxon>
        <taxon>Duplodnaviria</taxon>
        <taxon>Heunggongvirae</taxon>
        <taxon>Uroviricota</taxon>
        <taxon>Caudoviricetes</taxon>
        <taxon>Bclasvirinae</taxon>
        <taxon>Coopervirus</taxon>
        <taxon>Coopervirus nigel</taxon>
    </lineage>
</organism>
<accession>B3VM18</accession>
<dbReference type="RefSeq" id="YP_002003928.1">
    <property type="nucleotide sequence ID" value="NC_011044.1"/>
</dbReference>
<evidence type="ECO:0000313" key="2">
    <source>
        <dbReference type="EMBL" id="ACF05092.1"/>
    </source>
</evidence>
<proteinExistence type="predicted"/>
<evidence type="ECO:0000313" key="3">
    <source>
        <dbReference type="Proteomes" id="UP000000620"/>
    </source>
</evidence>
<keyword evidence="1" id="KW-0812">Transmembrane</keyword>